<accession>A0A2S6I4G0</accession>
<evidence type="ECO:0000256" key="1">
    <source>
        <dbReference type="ARBA" id="ARBA00004429"/>
    </source>
</evidence>
<reference evidence="11 12" key="1">
    <citation type="submission" date="2018-02" db="EMBL/GenBank/DDBJ databases">
        <title>Genomic Encyclopedia of Archaeal and Bacterial Type Strains, Phase II (KMG-II): from individual species to whole genera.</title>
        <authorList>
            <person name="Goeker M."/>
        </authorList>
    </citation>
    <scope>NUCLEOTIDE SEQUENCE [LARGE SCALE GENOMIC DNA]</scope>
    <source>
        <strain evidence="11 12">DSM 29526</strain>
    </source>
</reference>
<keyword evidence="6 9" id="KW-1133">Transmembrane helix</keyword>
<organism evidence="11 12">
    <name type="scientific">Neolewinella xylanilytica</name>
    <dbReference type="NCBI Taxonomy" id="1514080"/>
    <lineage>
        <taxon>Bacteria</taxon>
        <taxon>Pseudomonadati</taxon>
        <taxon>Bacteroidota</taxon>
        <taxon>Saprospiria</taxon>
        <taxon>Saprospirales</taxon>
        <taxon>Lewinellaceae</taxon>
        <taxon>Neolewinella</taxon>
    </lineage>
</organism>
<evidence type="ECO:0000313" key="11">
    <source>
        <dbReference type="EMBL" id="PPK86060.1"/>
    </source>
</evidence>
<keyword evidence="12" id="KW-1185">Reference proteome</keyword>
<keyword evidence="5 9" id="KW-0812">Transmembrane</keyword>
<gene>
    <name evidence="11" type="ORF">CLV84_2977</name>
</gene>
<evidence type="ECO:0000256" key="6">
    <source>
        <dbReference type="ARBA" id="ARBA00022989"/>
    </source>
</evidence>
<keyword evidence="4" id="KW-0997">Cell inner membrane</keyword>
<feature type="transmembrane region" description="Helical" evidence="9">
    <location>
        <begin position="9"/>
        <end position="28"/>
    </location>
</feature>
<comment type="caution">
    <text evidence="11">The sequence shown here is derived from an EMBL/GenBank/DDBJ whole genome shotgun (WGS) entry which is preliminary data.</text>
</comment>
<evidence type="ECO:0000256" key="5">
    <source>
        <dbReference type="ARBA" id="ARBA00022692"/>
    </source>
</evidence>
<protein>
    <submittedName>
        <fullName evidence="11">TRAP-type C4-dicarboxylate transport system permease small subunit</fullName>
    </submittedName>
</protein>
<dbReference type="PANTHER" id="PTHR35011:SF2">
    <property type="entry name" value="2,3-DIKETO-L-GULONATE TRAP TRANSPORTER SMALL PERMEASE PROTEIN YIAM"/>
    <property type="match status" value="1"/>
</dbReference>
<comment type="subcellular location">
    <subcellularLocation>
        <location evidence="1">Cell inner membrane</location>
        <topology evidence="1">Multi-pass membrane protein</topology>
    </subcellularLocation>
</comment>
<evidence type="ECO:0000256" key="7">
    <source>
        <dbReference type="ARBA" id="ARBA00023136"/>
    </source>
</evidence>
<dbReference type="OrthoDB" id="9815614at2"/>
<comment type="similarity">
    <text evidence="8">Belongs to the TRAP transporter small permease family.</text>
</comment>
<dbReference type="RefSeq" id="WP_104420526.1">
    <property type="nucleotide sequence ID" value="NZ_PTJC01000006.1"/>
</dbReference>
<feature type="domain" description="Tripartite ATP-independent periplasmic transporters DctQ component" evidence="10">
    <location>
        <begin position="20"/>
        <end position="136"/>
    </location>
</feature>
<keyword evidence="2" id="KW-0813">Transport</keyword>
<dbReference type="InterPro" id="IPR055348">
    <property type="entry name" value="DctQ"/>
</dbReference>
<evidence type="ECO:0000256" key="3">
    <source>
        <dbReference type="ARBA" id="ARBA00022475"/>
    </source>
</evidence>
<evidence type="ECO:0000313" key="12">
    <source>
        <dbReference type="Proteomes" id="UP000237662"/>
    </source>
</evidence>
<keyword evidence="7 9" id="KW-0472">Membrane</keyword>
<dbReference type="Proteomes" id="UP000237662">
    <property type="component" value="Unassembled WGS sequence"/>
</dbReference>
<name>A0A2S6I4G0_9BACT</name>
<evidence type="ECO:0000256" key="9">
    <source>
        <dbReference type="SAM" id="Phobius"/>
    </source>
</evidence>
<feature type="transmembrane region" description="Helical" evidence="9">
    <location>
        <begin position="113"/>
        <end position="134"/>
    </location>
</feature>
<dbReference type="AlphaFoldDB" id="A0A2S6I4G0"/>
<proteinExistence type="inferred from homology"/>
<dbReference type="Pfam" id="PF04290">
    <property type="entry name" value="DctQ"/>
    <property type="match status" value="1"/>
</dbReference>
<dbReference type="PANTHER" id="PTHR35011">
    <property type="entry name" value="2,3-DIKETO-L-GULONATE TRAP TRANSPORTER SMALL PERMEASE PROTEIN YIAM"/>
    <property type="match status" value="1"/>
</dbReference>
<sequence length="142" mass="15619">MKDKVDKILGYVLVIMLAVMTLDVLWGVFTRYVMSNQASWSEEMARFLLIWIGILGAAYASGQRMHLSIDLLDNKPVKLIASLIILFALGVMVVGGTRLVLLTAQLGQLSPALGVPMSIIYSVVPISGLLIIYYRLSDFKAT</sequence>
<dbReference type="GO" id="GO:0022857">
    <property type="term" value="F:transmembrane transporter activity"/>
    <property type="evidence" value="ECO:0007669"/>
    <property type="project" value="TreeGrafter"/>
</dbReference>
<feature type="transmembrane region" description="Helical" evidence="9">
    <location>
        <begin position="79"/>
        <end position="101"/>
    </location>
</feature>
<feature type="transmembrane region" description="Helical" evidence="9">
    <location>
        <begin position="48"/>
        <end position="67"/>
    </location>
</feature>
<evidence type="ECO:0000256" key="8">
    <source>
        <dbReference type="ARBA" id="ARBA00038436"/>
    </source>
</evidence>
<dbReference type="InterPro" id="IPR007387">
    <property type="entry name" value="TRAP_DctQ"/>
</dbReference>
<evidence type="ECO:0000256" key="2">
    <source>
        <dbReference type="ARBA" id="ARBA00022448"/>
    </source>
</evidence>
<evidence type="ECO:0000259" key="10">
    <source>
        <dbReference type="Pfam" id="PF04290"/>
    </source>
</evidence>
<keyword evidence="3" id="KW-1003">Cell membrane</keyword>
<dbReference type="EMBL" id="PTJC01000006">
    <property type="protein sequence ID" value="PPK86060.1"/>
    <property type="molecule type" value="Genomic_DNA"/>
</dbReference>
<dbReference type="GO" id="GO:0005886">
    <property type="term" value="C:plasma membrane"/>
    <property type="evidence" value="ECO:0007669"/>
    <property type="project" value="UniProtKB-SubCell"/>
</dbReference>
<dbReference type="GO" id="GO:0015740">
    <property type="term" value="P:C4-dicarboxylate transport"/>
    <property type="evidence" value="ECO:0007669"/>
    <property type="project" value="TreeGrafter"/>
</dbReference>
<evidence type="ECO:0000256" key="4">
    <source>
        <dbReference type="ARBA" id="ARBA00022519"/>
    </source>
</evidence>